<evidence type="ECO:0000313" key="8">
    <source>
        <dbReference type="EMBL" id="CAL5133453.1"/>
    </source>
</evidence>
<feature type="region of interest" description="Disordered" evidence="6">
    <location>
        <begin position="239"/>
        <end position="315"/>
    </location>
</feature>
<keyword evidence="3" id="KW-0378">Hydrolase</keyword>
<evidence type="ECO:0000256" key="2">
    <source>
        <dbReference type="ARBA" id="ARBA00022741"/>
    </source>
</evidence>
<evidence type="ECO:0000256" key="1">
    <source>
        <dbReference type="ARBA" id="ARBA00022490"/>
    </source>
</evidence>
<dbReference type="PANTHER" id="PTHR45709">
    <property type="entry name" value="LARGE SUBUNIT GTPASE 1 HOMOLOG-RELATED"/>
    <property type="match status" value="1"/>
</dbReference>
<dbReference type="InterPro" id="IPR043358">
    <property type="entry name" value="GNL1-like"/>
</dbReference>
<feature type="compositionally biased region" description="Polar residues" evidence="6">
    <location>
        <begin position="260"/>
        <end position="278"/>
    </location>
</feature>
<dbReference type="PANTHER" id="PTHR45709:SF2">
    <property type="entry name" value="LARGE SUBUNIT GTPASE 1 HOMOLOG"/>
    <property type="match status" value="1"/>
</dbReference>
<protein>
    <recommendedName>
        <fullName evidence="5">Large subunit GTPase 1 homolog</fullName>
    </recommendedName>
</protein>
<keyword evidence="1" id="KW-0963">Cytoplasm</keyword>
<accession>A0AAV2TDQ3</accession>
<evidence type="ECO:0000256" key="6">
    <source>
        <dbReference type="SAM" id="MobiDB-lite"/>
    </source>
</evidence>
<gene>
    <name evidence="8" type="ORF">CDAUBV1_LOCUS6688</name>
</gene>
<proteinExistence type="predicted"/>
<evidence type="ECO:0000256" key="3">
    <source>
        <dbReference type="ARBA" id="ARBA00022801"/>
    </source>
</evidence>
<dbReference type="InterPro" id="IPR006073">
    <property type="entry name" value="GTP-bd"/>
</dbReference>
<feature type="region of interest" description="Disordered" evidence="6">
    <location>
        <begin position="692"/>
        <end position="714"/>
    </location>
</feature>
<dbReference type="GO" id="GO:0003924">
    <property type="term" value="F:GTPase activity"/>
    <property type="evidence" value="ECO:0007669"/>
    <property type="project" value="InterPro"/>
</dbReference>
<dbReference type="SUPFAM" id="SSF52540">
    <property type="entry name" value="P-loop containing nucleoside triphosphate hydrolases"/>
    <property type="match status" value="1"/>
</dbReference>
<dbReference type="GO" id="GO:0005829">
    <property type="term" value="C:cytosol"/>
    <property type="evidence" value="ECO:0007669"/>
    <property type="project" value="TreeGrafter"/>
</dbReference>
<name>A0AAV2TDQ3_CALDB</name>
<dbReference type="AlphaFoldDB" id="A0AAV2TDQ3"/>
<evidence type="ECO:0000256" key="4">
    <source>
        <dbReference type="ARBA" id="ARBA00023134"/>
    </source>
</evidence>
<feature type="compositionally biased region" description="Polar residues" evidence="6">
    <location>
        <begin position="535"/>
        <end position="544"/>
    </location>
</feature>
<dbReference type="GO" id="GO:0000054">
    <property type="term" value="P:ribosomal subunit export from nucleus"/>
    <property type="evidence" value="ECO:0007669"/>
    <property type="project" value="TreeGrafter"/>
</dbReference>
<dbReference type="Gene3D" id="3.40.50.300">
    <property type="entry name" value="P-loop containing nucleotide triphosphate hydrolases"/>
    <property type="match status" value="1"/>
</dbReference>
<feature type="region of interest" description="Disordered" evidence="6">
    <location>
        <begin position="610"/>
        <end position="630"/>
    </location>
</feature>
<dbReference type="Pfam" id="PF01926">
    <property type="entry name" value="MMR_HSR1"/>
    <property type="match status" value="1"/>
</dbReference>
<feature type="compositionally biased region" description="Polar residues" evidence="6">
    <location>
        <begin position="696"/>
        <end position="705"/>
    </location>
</feature>
<reference evidence="8" key="1">
    <citation type="submission" date="2024-06" db="EMBL/GenBank/DDBJ databases">
        <authorList>
            <person name="Liu X."/>
            <person name="Lenzi L."/>
            <person name="Haldenby T S."/>
            <person name="Uol C."/>
        </authorList>
    </citation>
    <scope>NUCLEOTIDE SEQUENCE</scope>
</reference>
<comment type="caution">
    <text evidence="8">The sequence shown here is derived from an EMBL/GenBank/DDBJ whole genome shotgun (WGS) entry which is preliminary data.</text>
</comment>
<evidence type="ECO:0000256" key="5">
    <source>
        <dbReference type="ARBA" id="ARBA00040145"/>
    </source>
</evidence>
<evidence type="ECO:0000313" key="9">
    <source>
        <dbReference type="Proteomes" id="UP001497525"/>
    </source>
</evidence>
<dbReference type="CDD" id="cd01857">
    <property type="entry name" value="HSR1_MMR1"/>
    <property type="match status" value="1"/>
</dbReference>
<organism evidence="8 9">
    <name type="scientific">Calicophoron daubneyi</name>
    <name type="common">Rumen fluke</name>
    <name type="synonym">Paramphistomum daubneyi</name>
    <dbReference type="NCBI Taxonomy" id="300641"/>
    <lineage>
        <taxon>Eukaryota</taxon>
        <taxon>Metazoa</taxon>
        <taxon>Spiralia</taxon>
        <taxon>Lophotrochozoa</taxon>
        <taxon>Platyhelminthes</taxon>
        <taxon>Trematoda</taxon>
        <taxon>Digenea</taxon>
        <taxon>Plagiorchiida</taxon>
        <taxon>Pronocephalata</taxon>
        <taxon>Paramphistomoidea</taxon>
        <taxon>Paramphistomidae</taxon>
        <taxon>Calicophoron</taxon>
    </lineage>
</organism>
<keyword evidence="4" id="KW-0342">GTP-binding</keyword>
<keyword evidence="2" id="KW-0547">Nucleotide-binding</keyword>
<feature type="region of interest" description="Disordered" evidence="6">
    <location>
        <begin position="535"/>
        <end position="572"/>
    </location>
</feature>
<evidence type="ECO:0000259" key="7">
    <source>
        <dbReference type="Pfam" id="PF01926"/>
    </source>
</evidence>
<sequence>MVKKRKQLVGQSLLNKSKRAFNPSERHTVIVHGDVSQQPVRSITEENAFTEFFNIAELANSDFTAKKKTFRFLTTGELSGLPVAEATVNAIKAEETYKSLLRIPRRPKWTQKMSADELNSLEKEEFLKWRRSLAKLEEADNITLTPFEKNLELWRQLWRVVERSDIVVQIVDARQPLLYFCPDLETYVHEVDPNKVPVVLVNKSDFLTLEQRLSWANFFESLGVRAIFWSAVLASVSTDSCKPTGEEHEKCLGAMDSKEQTTSSAQNESNPSTESTVNDHIGEINTVSKSKPPENTAAPIKREASPSELSQNSVLPPDRNMARILSATELLDFLSKDTYPRGRPTVRPNQLTIGFVGYPNVGKSSTLNALLGQKKTSVSATPGRTKHFQTLCIRPDLVLCDCPGLVMPSFVHSRADLVVAGVLSIDEMHDCLSPIGVICQQIPKSALEIKYGINLSRPRDPDQLTPNSSEEAVPLPRELLGPHARMHGFMTAKGNPHYDKSARLILKDYVQGRLLYCHPPPGIDGKQFQFLGRDNSGSPPSLTYSEIKKPLRPSKQEILAKPVKVSGTKSKNPVSLTPFDRSAFSQIQVAQPASHIRSCKILALEGEMSHKQLEEGSDSDASSSSWKTVATEDEDGLIAEDEPFSAVSGCTNLAAHFSNKISITSVPMDSSKGHVKKPWRLMSQSKRLGAVLVDSPNPSNLNPHTGRSRKRKEKLRRVYAHLDHHDDI</sequence>
<dbReference type="Proteomes" id="UP001497525">
    <property type="component" value="Unassembled WGS sequence"/>
</dbReference>
<dbReference type="EMBL" id="CAXLJL010000156">
    <property type="protein sequence ID" value="CAL5133453.1"/>
    <property type="molecule type" value="Genomic_DNA"/>
</dbReference>
<feature type="compositionally biased region" description="Basic and acidic residues" evidence="6">
    <location>
        <begin position="244"/>
        <end position="259"/>
    </location>
</feature>
<dbReference type="GO" id="GO:0005525">
    <property type="term" value="F:GTP binding"/>
    <property type="evidence" value="ECO:0007669"/>
    <property type="project" value="UniProtKB-KW"/>
</dbReference>
<feature type="domain" description="G" evidence="7">
    <location>
        <begin position="352"/>
        <end position="407"/>
    </location>
</feature>
<dbReference type="InterPro" id="IPR027417">
    <property type="entry name" value="P-loop_NTPase"/>
</dbReference>